<evidence type="ECO:0000313" key="3">
    <source>
        <dbReference type="EMBL" id="KNX36207.1"/>
    </source>
</evidence>
<protein>
    <recommendedName>
        <fullName evidence="2">HTH cro/C1-type domain-containing protein</fullName>
    </recommendedName>
</protein>
<evidence type="ECO:0000256" key="1">
    <source>
        <dbReference type="SAM" id="MobiDB-lite"/>
    </source>
</evidence>
<dbReference type="AlphaFoldDB" id="A0A0L6CEG5"/>
<evidence type="ECO:0000259" key="2">
    <source>
        <dbReference type="PROSITE" id="PS50943"/>
    </source>
</evidence>
<dbReference type="GO" id="GO:0043531">
    <property type="term" value="F:ADP binding"/>
    <property type="evidence" value="ECO:0007669"/>
    <property type="project" value="InterPro"/>
</dbReference>
<dbReference type="SUPFAM" id="SSF52540">
    <property type="entry name" value="P-loop containing nucleoside triphosphate hydrolases"/>
    <property type="match status" value="1"/>
</dbReference>
<dbReference type="PROSITE" id="PS50943">
    <property type="entry name" value="HTH_CROC1"/>
    <property type="match status" value="1"/>
</dbReference>
<dbReference type="InterPro" id="IPR001387">
    <property type="entry name" value="Cro/C1-type_HTH"/>
</dbReference>
<dbReference type="Gene3D" id="3.40.50.300">
    <property type="entry name" value="P-loop containing nucleotide triphosphate hydrolases"/>
    <property type="match status" value="1"/>
</dbReference>
<dbReference type="Pfam" id="PF13560">
    <property type="entry name" value="HTH_31"/>
    <property type="match status" value="1"/>
</dbReference>
<sequence>MADDFGGQLKRARRAARLTQEELAGRSGLSVEGISLLERGLRRHPRRATVDLLIAALALDEAAADALREAALEPDDEPGADQAPAVAGRASTDLRPASSESAEPSRTPSRAPRPPRQLPPAPRRLYGRDDDLVRVHAAVADGRHQAVAVVGMGGVGKTALTLRAAEDLAPAYADGHVYLDLRGHRSTETVSTLDALRSLLTSLGEDADSVPRDVDGAAAMWRTMTRDAQLLVVLDNVADAEQVLPLLPGSSRCAVLMTSRKHLITSGADIAQIALPPLSDDHARAMVRDLLHGSAAADAPAALDELADRCTGLPLALRFVSSQLLARPHWPASFLTDRIDASHDTLVDLAVGDVTLRSTLAASVHELTASTDDVDLLAAHVLDLLGLLPGTTFSTTMVEHLAARPVAQVRRALDRLVDVSLLDAASVPDTYRLHDLVHEVARERAAATVSAADQVAARRRVLRHFVAVAWRSRGLVRPTPQGYDDAALTAARPAGWDATTCVDVLAAHAPLLLRLVDQVRADDPTSAVDIARLTLGMITYYVTRVDTAGWPEQVSLAIAGLGPDASAERAWLEQDLALALSGRGENADALRHARSALAQALHLDDPVCEGWARSAAALALKRIGRCSEAAREVEQVLDLAREAGDLRLQACAWRDLTLIRRESGALDQAAYSGRQALELYTRLDTPRGVVMAQINLGVVLRDLAELSESGRLLDSAVAGARAIDDRALETEALDELGYWYVVSGDVGVGIDVLGRGLELVQDGGGLQWEGRLRTRMATALDAIGRAAEAQEHWAAAARVHLARGEHAQAIEAEKRCGARVSVTSHLTVVRPVRRSHGWTYGVRTG</sequence>
<dbReference type="PRINTS" id="PR00364">
    <property type="entry name" value="DISEASERSIST"/>
</dbReference>
<dbReference type="Pfam" id="PF00931">
    <property type="entry name" value="NB-ARC"/>
    <property type="match status" value="1"/>
</dbReference>
<dbReference type="SUPFAM" id="SSF48452">
    <property type="entry name" value="TPR-like"/>
    <property type="match status" value="1"/>
</dbReference>
<dbReference type="Gene3D" id="1.10.260.40">
    <property type="entry name" value="lambda repressor-like DNA-binding domains"/>
    <property type="match status" value="1"/>
</dbReference>
<dbReference type="OrthoDB" id="7628974at2"/>
<name>A0A0L6CEG5_9MICO</name>
<dbReference type="PANTHER" id="PTHR47691:SF3">
    <property type="entry name" value="HTH-TYPE TRANSCRIPTIONAL REGULATOR RV0890C-RELATED"/>
    <property type="match status" value="1"/>
</dbReference>
<accession>A0A0L6CEG5</accession>
<dbReference type="CDD" id="cd00093">
    <property type="entry name" value="HTH_XRE"/>
    <property type="match status" value="1"/>
</dbReference>
<feature type="compositionally biased region" description="Pro residues" evidence="1">
    <location>
        <begin position="111"/>
        <end position="122"/>
    </location>
</feature>
<dbReference type="InterPro" id="IPR027417">
    <property type="entry name" value="P-loop_NTPase"/>
</dbReference>
<dbReference type="GO" id="GO:0003677">
    <property type="term" value="F:DNA binding"/>
    <property type="evidence" value="ECO:0007669"/>
    <property type="project" value="InterPro"/>
</dbReference>
<reference evidence="4" key="1">
    <citation type="submission" date="2015-03" db="EMBL/GenBank/DDBJ databases">
        <title>Luteipulveratus halotolerans sp. nov., a novel actinobacterium (Dermacoccaceae) from Sarawak, Malaysia.</title>
        <authorList>
            <person name="Juboi H."/>
            <person name="Basik A."/>
            <person name="Shamsul S.S."/>
            <person name="Arnold P."/>
            <person name="Schmitt E.K."/>
            <person name="Sanglier J.-J."/>
            <person name="Yeo T."/>
        </authorList>
    </citation>
    <scope>NUCLEOTIDE SEQUENCE [LARGE SCALE GENOMIC DNA]</scope>
    <source>
        <strain evidence="4">C296001</strain>
    </source>
</reference>
<dbReference type="Proteomes" id="UP000037397">
    <property type="component" value="Unassembled WGS sequence"/>
</dbReference>
<organism evidence="3 4">
    <name type="scientific">Luteipulveratus halotolerans</name>
    <dbReference type="NCBI Taxonomy" id="1631356"/>
    <lineage>
        <taxon>Bacteria</taxon>
        <taxon>Bacillati</taxon>
        <taxon>Actinomycetota</taxon>
        <taxon>Actinomycetes</taxon>
        <taxon>Micrococcales</taxon>
        <taxon>Dermacoccaceae</taxon>
        <taxon>Luteipulveratus</taxon>
    </lineage>
</organism>
<dbReference type="PANTHER" id="PTHR47691">
    <property type="entry name" value="REGULATOR-RELATED"/>
    <property type="match status" value="1"/>
</dbReference>
<keyword evidence="4" id="KW-1185">Reference proteome</keyword>
<dbReference type="SUPFAM" id="SSF47413">
    <property type="entry name" value="lambda repressor-like DNA-binding domains"/>
    <property type="match status" value="1"/>
</dbReference>
<dbReference type="STRING" id="1631356.VV01_02080"/>
<dbReference type="RefSeq" id="WP_050668438.1">
    <property type="nucleotide sequence ID" value="NZ_LAIR01000002.1"/>
</dbReference>
<dbReference type="InterPro" id="IPR011990">
    <property type="entry name" value="TPR-like_helical_dom_sf"/>
</dbReference>
<dbReference type="InterPro" id="IPR010982">
    <property type="entry name" value="Lambda_DNA-bd_dom_sf"/>
</dbReference>
<comment type="caution">
    <text evidence="3">The sequence shown here is derived from an EMBL/GenBank/DDBJ whole genome shotgun (WGS) entry which is preliminary data.</text>
</comment>
<evidence type="ECO:0000313" key="4">
    <source>
        <dbReference type="Proteomes" id="UP000037397"/>
    </source>
</evidence>
<dbReference type="InterPro" id="IPR002182">
    <property type="entry name" value="NB-ARC"/>
</dbReference>
<proteinExistence type="predicted"/>
<feature type="region of interest" description="Disordered" evidence="1">
    <location>
        <begin position="72"/>
        <end position="127"/>
    </location>
</feature>
<feature type="domain" description="HTH cro/C1-type" evidence="2">
    <location>
        <begin position="9"/>
        <end position="64"/>
    </location>
</feature>
<gene>
    <name evidence="3" type="ORF">VV01_02080</name>
</gene>
<dbReference type="EMBL" id="LAIR01000002">
    <property type="protein sequence ID" value="KNX36207.1"/>
    <property type="molecule type" value="Genomic_DNA"/>
</dbReference>
<dbReference type="SMART" id="SM00530">
    <property type="entry name" value="HTH_XRE"/>
    <property type="match status" value="1"/>
</dbReference>
<dbReference type="Gene3D" id="1.25.40.10">
    <property type="entry name" value="Tetratricopeptide repeat domain"/>
    <property type="match status" value="1"/>
</dbReference>